<dbReference type="Proteomes" id="UP000198287">
    <property type="component" value="Unassembled WGS sequence"/>
</dbReference>
<evidence type="ECO:0000313" key="4">
    <source>
        <dbReference type="Proteomes" id="UP000198287"/>
    </source>
</evidence>
<protein>
    <recommendedName>
        <fullName evidence="2">Peptidase M16 C-terminal domain-containing protein</fullName>
    </recommendedName>
</protein>
<evidence type="ECO:0000259" key="2">
    <source>
        <dbReference type="Pfam" id="PF05193"/>
    </source>
</evidence>
<keyword evidence="4" id="KW-1185">Reference proteome</keyword>
<dbReference type="PANTHER" id="PTHR43016">
    <property type="entry name" value="PRESEQUENCE PROTEASE"/>
    <property type="match status" value="1"/>
</dbReference>
<organism evidence="3 4">
    <name type="scientific">Folsomia candida</name>
    <name type="common">Springtail</name>
    <dbReference type="NCBI Taxonomy" id="158441"/>
    <lineage>
        <taxon>Eukaryota</taxon>
        <taxon>Metazoa</taxon>
        <taxon>Ecdysozoa</taxon>
        <taxon>Arthropoda</taxon>
        <taxon>Hexapoda</taxon>
        <taxon>Collembola</taxon>
        <taxon>Entomobryomorpha</taxon>
        <taxon>Isotomoidea</taxon>
        <taxon>Isotomidae</taxon>
        <taxon>Proisotominae</taxon>
        <taxon>Folsomia</taxon>
    </lineage>
</organism>
<dbReference type="OrthoDB" id="4953at2759"/>
<dbReference type="InterPro" id="IPR007863">
    <property type="entry name" value="Peptidase_M16_C"/>
</dbReference>
<gene>
    <name evidence="3" type="ORF">Fcan01_02441</name>
</gene>
<dbReference type="Gene3D" id="3.30.830.10">
    <property type="entry name" value="Metalloenzyme, LuxS/M16 peptidase-like"/>
    <property type="match status" value="2"/>
</dbReference>
<feature type="domain" description="Peptidase M16 C-terminal" evidence="2">
    <location>
        <begin position="250"/>
        <end position="423"/>
    </location>
</feature>
<evidence type="ECO:0000313" key="3">
    <source>
        <dbReference type="EMBL" id="OXA63618.1"/>
    </source>
</evidence>
<dbReference type="AlphaFoldDB" id="A0A226F2D5"/>
<dbReference type="PANTHER" id="PTHR43016:SF16">
    <property type="entry name" value="METALLOPROTEASE, PUTATIVE (AFU_ORTHOLOGUE AFUA_4G07610)-RELATED"/>
    <property type="match status" value="1"/>
</dbReference>
<reference evidence="3 4" key="1">
    <citation type="submission" date="2015-12" db="EMBL/GenBank/DDBJ databases">
        <title>The genome of Folsomia candida.</title>
        <authorList>
            <person name="Faddeeva A."/>
            <person name="Derks M.F."/>
            <person name="Anvar Y."/>
            <person name="Smit S."/>
            <person name="Van Straalen N."/>
            <person name="Roelofs D."/>
        </authorList>
    </citation>
    <scope>NUCLEOTIDE SEQUENCE [LARGE SCALE GENOMIC DNA]</scope>
    <source>
        <strain evidence="3 4">VU population</strain>
        <tissue evidence="3">Whole body</tissue>
    </source>
</reference>
<dbReference type="EMBL" id="LNIX01000001">
    <property type="protein sequence ID" value="OXA63618.1"/>
    <property type="molecule type" value="Genomic_DNA"/>
</dbReference>
<comment type="caution">
    <text evidence="3">The sequence shown here is derived from an EMBL/GenBank/DDBJ whole genome shotgun (WGS) entry which is preliminary data.</text>
</comment>
<name>A0A226F2D5_FOLCA</name>
<dbReference type="SUPFAM" id="SSF63411">
    <property type="entry name" value="LuxS/MPP-like metallohydrolase"/>
    <property type="match status" value="1"/>
</dbReference>
<proteinExistence type="predicted"/>
<dbReference type="Pfam" id="PF05193">
    <property type="entry name" value="Peptidase_M16_C"/>
    <property type="match status" value="1"/>
</dbReference>
<accession>A0A226F2D5</accession>
<dbReference type="InterPro" id="IPR011249">
    <property type="entry name" value="Metalloenz_LuxS/M16"/>
</dbReference>
<evidence type="ECO:0000256" key="1">
    <source>
        <dbReference type="SAM" id="MobiDB-lite"/>
    </source>
</evidence>
<dbReference type="GO" id="GO:0046872">
    <property type="term" value="F:metal ion binding"/>
    <property type="evidence" value="ECO:0007669"/>
    <property type="project" value="InterPro"/>
</dbReference>
<feature type="region of interest" description="Disordered" evidence="1">
    <location>
        <begin position="528"/>
        <end position="553"/>
    </location>
</feature>
<dbReference type="OMA" id="AHRISWC"/>
<sequence length="1117" mass="125781">MSSNFECDLDFLPGDLGSVGISKYKSKNSGMTVYFAEVESPVINGYFCLGSDQPEAGGIEQLIHHLDSSGGLLPRPMRGEMLRPAWQFHGAENPLADRDQSCYVCCALGEPAFLGTFSCSTYLLQNIEAVMELHGYPYKQQEMVEKPKGSSEEVAKTPDAKGDDVVDALANLNVDIEGAGAAESATAEGFESDEEEYTGPRLEEAEYYALSEAGEGAMAWEGTLQSMFPNTPAFWNRLLSDGRFNRSSSKMRRCYDRLYRPENLTVIITGIVKNKDHILDVLHDHESDFTEGRPSIPPFVKPWSRCCYLPMVSSPVTNTAWFVCRNPMRKPMPTVCVGWRGCSSTDLETSMSIKVLSAHLAIGPMWTKLVTTGLAHRISWCQLEYSESCSLITVHGLRDLETAENVVNLTNETIDELMSESPDKGLKLDEIRAMADRVGWHYIREFESEPFLMIASAIAKAERYGEGSPEQVKLRMRPRIIFDELLKKPIQFWLDVMKKHFVDAPIFCTKVLPKDVSMDNPQVQETMIKEEQTGDFAASSRRAASRPRRATNPVAQEIAVEDDNRRGEPALPSTEKTTTLGMLEEHLQLSPFPFGDFEDERKEFESGLEVTNDFLENVKTAELKSWPLTSFNSESEIQHPLFPLTELPMYTFLEDTETSFVYITTVLDTSHLNNEMRKFLPSVTAALGAFVCPRPPGLDTDCEIVDPNEFNPPLEIADSQVSIGLNGEMMQSIFLTIIVRPEKYCWAVGLLHYILYKSEFFPNFLKFVATEAARGLAANYKMQTAEKPNYDCFDSTEINLHSLIKQVYEEGANARLFVGRRRLDLMMEYIQELDKNPAEITSTTNDVWKSIVAANKIVVQLAAKVKDVKQIHGDLVQPWKQYFTGVNKPETFSQIQPTLETTVMKIPKGSGIAVSLSQPRLPCLNIAITINPHNEDFPKLCMAAQLFSMAQKWIWNCWDLDDYCSPVLRMPCSYANLMTLNLESYDVIGCLKTMQMLMTDDWKWISAILTATKLMVVNDPATMELGPQGTIASALLSHLAGQPENVRRDLLKDSMNVTVDDIKHVIKTYLLKFFDPKESCCSLLTSDAEEKLRIIQRLEEMGYKMESKELQDLCVNL</sequence>